<evidence type="ECO:0000313" key="13">
    <source>
        <dbReference type="Proteomes" id="UP000298681"/>
    </source>
</evidence>
<dbReference type="InterPro" id="IPR011324">
    <property type="entry name" value="Cytotoxic_necrot_fac-like_cat"/>
</dbReference>
<evidence type="ECO:0000256" key="5">
    <source>
        <dbReference type="ARBA" id="ARBA00022801"/>
    </source>
</evidence>
<keyword evidence="13" id="KW-1185">Reference proteome</keyword>
<evidence type="ECO:0000256" key="6">
    <source>
        <dbReference type="ARBA" id="ARBA00022833"/>
    </source>
</evidence>
<dbReference type="GO" id="GO:0017061">
    <property type="term" value="F:S-methyl-5-thioadenosine phosphorylase activity"/>
    <property type="evidence" value="ECO:0007669"/>
    <property type="project" value="UniProtKB-EC"/>
</dbReference>
<dbReference type="GO" id="GO:0005507">
    <property type="term" value="F:copper ion binding"/>
    <property type="evidence" value="ECO:0007669"/>
    <property type="project" value="TreeGrafter"/>
</dbReference>
<accession>A0A4Z1RKX6</accession>
<keyword evidence="4" id="KW-0479">Metal-binding</keyword>
<proteinExistence type="inferred from homology"/>
<dbReference type="NCBIfam" id="TIGR00726">
    <property type="entry name" value="peptidoglycan editing factor PgeF"/>
    <property type="match status" value="1"/>
</dbReference>
<dbReference type="PANTHER" id="PTHR30616:SF2">
    <property type="entry name" value="PURINE NUCLEOSIDE PHOSPHORYLASE LACC1"/>
    <property type="match status" value="1"/>
</dbReference>
<evidence type="ECO:0000256" key="1">
    <source>
        <dbReference type="ARBA" id="ARBA00000553"/>
    </source>
</evidence>
<comment type="catalytic activity">
    <reaction evidence="1">
        <text>inosine + phosphate = alpha-D-ribose 1-phosphate + hypoxanthine</text>
        <dbReference type="Rhea" id="RHEA:27646"/>
        <dbReference type="ChEBI" id="CHEBI:17368"/>
        <dbReference type="ChEBI" id="CHEBI:17596"/>
        <dbReference type="ChEBI" id="CHEBI:43474"/>
        <dbReference type="ChEBI" id="CHEBI:57720"/>
        <dbReference type="EC" id="2.4.2.1"/>
    </reaction>
    <physiologicalReaction direction="left-to-right" evidence="1">
        <dbReference type="Rhea" id="RHEA:27647"/>
    </physiologicalReaction>
</comment>
<keyword evidence="3" id="KW-0808">Transferase</keyword>
<dbReference type="InterPro" id="IPR003730">
    <property type="entry name" value="Cu_polyphenol_OxRdtase"/>
</dbReference>
<dbReference type="InterPro" id="IPR038371">
    <property type="entry name" value="Cu_polyphenol_OxRdtase_sf"/>
</dbReference>
<dbReference type="Gene3D" id="3.60.140.10">
    <property type="entry name" value="CNF1/YfiH-like putative cysteine hydrolases"/>
    <property type="match status" value="1"/>
</dbReference>
<dbReference type="PANTHER" id="PTHR30616">
    <property type="entry name" value="UNCHARACTERIZED PROTEIN YFIH"/>
    <property type="match status" value="1"/>
</dbReference>
<feature type="compositionally biased region" description="Basic and acidic residues" evidence="11">
    <location>
        <begin position="84"/>
        <end position="101"/>
    </location>
</feature>
<evidence type="ECO:0000313" key="12">
    <source>
        <dbReference type="EMBL" id="TKS54769.1"/>
    </source>
</evidence>
<reference evidence="12 13" key="1">
    <citation type="submission" date="2019-01" db="EMBL/GenBank/DDBJ databases">
        <authorList>
            <person name="Zhang S."/>
        </authorList>
    </citation>
    <scope>NUCLEOTIDE SEQUENCE [LARGE SCALE GENOMIC DNA]</scope>
    <source>
        <strain evidence="12 13">1626</strain>
    </source>
</reference>
<comment type="caution">
    <text evidence="12">The sequence shown here is derived from an EMBL/GenBank/DDBJ whole genome shotgun (WGS) entry which is preliminary data.</text>
</comment>
<evidence type="ECO:0000256" key="2">
    <source>
        <dbReference type="ARBA" id="ARBA00007353"/>
    </source>
</evidence>
<evidence type="ECO:0000256" key="7">
    <source>
        <dbReference type="ARBA" id="ARBA00047989"/>
    </source>
</evidence>
<dbReference type="Proteomes" id="UP000298681">
    <property type="component" value="Unassembled WGS sequence"/>
</dbReference>
<gene>
    <name evidence="12" type="primary">pgeF</name>
    <name evidence="12" type="ORF">E4582_08350</name>
</gene>
<evidence type="ECO:0000256" key="4">
    <source>
        <dbReference type="ARBA" id="ARBA00022723"/>
    </source>
</evidence>
<dbReference type="SUPFAM" id="SSF64438">
    <property type="entry name" value="CNF1/YfiH-like putative cysteine hydrolases"/>
    <property type="match status" value="1"/>
</dbReference>
<dbReference type="Pfam" id="PF02578">
    <property type="entry name" value="Cu-oxidase_4"/>
    <property type="match status" value="1"/>
</dbReference>
<comment type="similarity">
    <text evidence="2 10">Belongs to the purine nucleoside phosphorylase YfiH/LACC1 family.</text>
</comment>
<evidence type="ECO:0000256" key="9">
    <source>
        <dbReference type="ARBA" id="ARBA00049893"/>
    </source>
</evidence>
<name>A0A4Z1RKX6_9GAMM</name>
<dbReference type="CDD" id="cd16833">
    <property type="entry name" value="YfiH"/>
    <property type="match status" value="1"/>
</dbReference>
<dbReference type="AlphaFoldDB" id="A0A4Z1RKX6"/>
<keyword evidence="6" id="KW-0862">Zinc</keyword>
<feature type="region of interest" description="Disordered" evidence="11">
    <location>
        <begin position="84"/>
        <end position="104"/>
    </location>
</feature>
<sequence length="277" mass="28813">MGGADAWLAADWPVPPGVTAFTTLRHGAGASQAPFDSFNLGLNSGDDPAMVQRNRDALVALAGAPATPRWLRQVHGSRVLRFDGSRVDRSPVPGEKWRADDGSAADDIVASDQPEADASVTATPGVVLAILTADCLPVVFAAKDGGEIGAAHAGWRGLAGGVLEATVAAMATPPAQLLAWLGPAAGPDAYEVGGEVHDAFVAGGTQVATAFVATRPGHWRVDLYALARQRLLATGIAAGDIHGGRLCTISDAARFYSHRRDQRTGRMATLVWRSDRP</sequence>
<protein>
    <recommendedName>
        <fullName evidence="10">Purine nucleoside phosphorylase</fullName>
    </recommendedName>
</protein>
<comment type="catalytic activity">
    <reaction evidence="8">
        <text>adenosine + phosphate = alpha-D-ribose 1-phosphate + adenine</text>
        <dbReference type="Rhea" id="RHEA:27642"/>
        <dbReference type="ChEBI" id="CHEBI:16335"/>
        <dbReference type="ChEBI" id="CHEBI:16708"/>
        <dbReference type="ChEBI" id="CHEBI:43474"/>
        <dbReference type="ChEBI" id="CHEBI:57720"/>
        <dbReference type="EC" id="2.4.2.1"/>
    </reaction>
    <physiologicalReaction direction="left-to-right" evidence="8">
        <dbReference type="Rhea" id="RHEA:27643"/>
    </physiologicalReaction>
</comment>
<comment type="catalytic activity">
    <reaction evidence="7">
        <text>adenosine + H2O + H(+) = inosine + NH4(+)</text>
        <dbReference type="Rhea" id="RHEA:24408"/>
        <dbReference type="ChEBI" id="CHEBI:15377"/>
        <dbReference type="ChEBI" id="CHEBI:15378"/>
        <dbReference type="ChEBI" id="CHEBI:16335"/>
        <dbReference type="ChEBI" id="CHEBI:17596"/>
        <dbReference type="ChEBI" id="CHEBI:28938"/>
        <dbReference type="EC" id="3.5.4.4"/>
    </reaction>
    <physiologicalReaction direction="left-to-right" evidence="7">
        <dbReference type="Rhea" id="RHEA:24409"/>
    </physiologicalReaction>
</comment>
<dbReference type="RefSeq" id="WP_134674125.1">
    <property type="nucleotide sequence ID" value="NZ_SPUH01000001.1"/>
</dbReference>
<keyword evidence="5" id="KW-0378">Hydrolase</keyword>
<dbReference type="GO" id="GO:0016787">
    <property type="term" value="F:hydrolase activity"/>
    <property type="evidence" value="ECO:0007669"/>
    <property type="project" value="UniProtKB-KW"/>
</dbReference>
<evidence type="ECO:0000256" key="10">
    <source>
        <dbReference type="RuleBase" id="RU361274"/>
    </source>
</evidence>
<comment type="catalytic activity">
    <reaction evidence="9">
        <text>S-methyl-5'-thioadenosine + phosphate = 5-(methylsulfanyl)-alpha-D-ribose 1-phosphate + adenine</text>
        <dbReference type="Rhea" id="RHEA:11852"/>
        <dbReference type="ChEBI" id="CHEBI:16708"/>
        <dbReference type="ChEBI" id="CHEBI:17509"/>
        <dbReference type="ChEBI" id="CHEBI:43474"/>
        <dbReference type="ChEBI" id="CHEBI:58533"/>
        <dbReference type="EC" id="2.4.2.28"/>
    </reaction>
    <physiologicalReaction direction="left-to-right" evidence="9">
        <dbReference type="Rhea" id="RHEA:11853"/>
    </physiologicalReaction>
</comment>
<evidence type="ECO:0000256" key="3">
    <source>
        <dbReference type="ARBA" id="ARBA00022679"/>
    </source>
</evidence>
<evidence type="ECO:0000256" key="8">
    <source>
        <dbReference type="ARBA" id="ARBA00048968"/>
    </source>
</evidence>
<organism evidence="12 13">
    <name type="scientific">Luteimonas yindakuii</name>
    <dbReference type="NCBI Taxonomy" id="2565782"/>
    <lineage>
        <taxon>Bacteria</taxon>
        <taxon>Pseudomonadati</taxon>
        <taxon>Pseudomonadota</taxon>
        <taxon>Gammaproteobacteria</taxon>
        <taxon>Lysobacterales</taxon>
        <taxon>Lysobacteraceae</taxon>
        <taxon>Luteimonas</taxon>
    </lineage>
</organism>
<dbReference type="EMBL" id="SPUH01000001">
    <property type="protein sequence ID" value="TKS54769.1"/>
    <property type="molecule type" value="Genomic_DNA"/>
</dbReference>
<evidence type="ECO:0000256" key="11">
    <source>
        <dbReference type="SAM" id="MobiDB-lite"/>
    </source>
</evidence>